<name>A0A165H5L0_9BASI</name>
<feature type="compositionally biased region" description="Low complexity" evidence="1">
    <location>
        <begin position="270"/>
        <end position="295"/>
    </location>
</feature>
<gene>
    <name evidence="2" type="ORF">CALCODRAFT_494359</name>
</gene>
<evidence type="ECO:0000313" key="3">
    <source>
        <dbReference type="Proteomes" id="UP000076842"/>
    </source>
</evidence>
<dbReference type="OrthoDB" id="10481960at2759"/>
<accession>A0A165H5L0</accession>
<dbReference type="Proteomes" id="UP000076842">
    <property type="component" value="Unassembled WGS sequence"/>
</dbReference>
<feature type="region of interest" description="Disordered" evidence="1">
    <location>
        <begin position="220"/>
        <end position="303"/>
    </location>
</feature>
<keyword evidence="3" id="KW-1185">Reference proteome</keyword>
<proteinExistence type="predicted"/>
<sequence length="447" mass="50419">MGRSLGLRWQRLIKTLRVGTVGCPTSLNGAVCFNSPFILARSDRVCVVLASMQPVLPVELRLYVLNALVDEVDSSSYAWPPEIGASLLHLSQLDRNWRSVATTYVYRHLVVHSAPQIKALLALSDNLEYAESLALLPGRWDSSNSRVVDGNHSFCTDDLAPLLGHLSSTLKRLFIMHLQQDEPRCTLWSDTISRLTALQELIVDRYEGILPHRLVTIRQGASQPEAREQRTIRSSGRFGSSHQAEIPHQVEVSTPHFRHSSAENSPNFVGTSTSRPTTGSGISSDNDAASPAPSDGTDSDHDLDAWGDRRRFVPSWPFLPSILRLATSGPSLLWKDFQFTDYFPRVEQLVFVDYDWIEDSPSQIGSMRRQLRRNPSLRVVVVEQERSYVRRDWQEDMTRLPPDRFYFHLYDPSQTSMDGPWLVQHALRGGLFDVGSSFSDLRPSPEP</sequence>
<dbReference type="AlphaFoldDB" id="A0A165H5L0"/>
<reference evidence="2 3" key="1">
    <citation type="journal article" date="2016" name="Mol. Biol. Evol.">
        <title>Comparative Genomics of Early-Diverging Mushroom-Forming Fungi Provides Insights into the Origins of Lignocellulose Decay Capabilities.</title>
        <authorList>
            <person name="Nagy L.G."/>
            <person name="Riley R."/>
            <person name="Tritt A."/>
            <person name="Adam C."/>
            <person name="Daum C."/>
            <person name="Floudas D."/>
            <person name="Sun H."/>
            <person name="Yadav J.S."/>
            <person name="Pangilinan J."/>
            <person name="Larsson K.H."/>
            <person name="Matsuura K."/>
            <person name="Barry K."/>
            <person name="Labutti K."/>
            <person name="Kuo R."/>
            <person name="Ohm R.A."/>
            <person name="Bhattacharya S.S."/>
            <person name="Shirouzu T."/>
            <person name="Yoshinaga Y."/>
            <person name="Martin F.M."/>
            <person name="Grigoriev I.V."/>
            <person name="Hibbett D.S."/>
        </authorList>
    </citation>
    <scope>NUCLEOTIDE SEQUENCE [LARGE SCALE GENOMIC DNA]</scope>
    <source>
        <strain evidence="2 3">HHB12733</strain>
    </source>
</reference>
<protein>
    <submittedName>
        <fullName evidence="2">Uncharacterized protein</fullName>
    </submittedName>
</protein>
<evidence type="ECO:0000313" key="2">
    <source>
        <dbReference type="EMBL" id="KZT58891.1"/>
    </source>
</evidence>
<organism evidence="2 3">
    <name type="scientific">Calocera cornea HHB12733</name>
    <dbReference type="NCBI Taxonomy" id="1353952"/>
    <lineage>
        <taxon>Eukaryota</taxon>
        <taxon>Fungi</taxon>
        <taxon>Dikarya</taxon>
        <taxon>Basidiomycota</taxon>
        <taxon>Agaricomycotina</taxon>
        <taxon>Dacrymycetes</taxon>
        <taxon>Dacrymycetales</taxon>
        <taxon>Dacrymycetaceae</taxon>
        <taxon>Calocera</taxon>
    </lineage>
</organism>
<feature type="compositionally biased region" description="Polar residues" evidence="1">
    <location>
        <begin position="232"/>
        <end position="243"/>
    </location>
</feature>
<dbReference type="EMBL" id="KV423946">
    <property type="protein sequence ID" value="KZT58891.1"/>
    <property type="molecule type" value="Genomic_DNA"/>
</dbReference>
<evidence type="ECO:0000256" key="1">
    <source>
        <dbReference type="SAM" id="MobiDB-lite"/>
    </source>
</evidence>
<dbReference type="InParanoid" id="A0A165H5L0"/>